<dbReference type="Gene3D" id="3.30.10.20">
    <property type="match status" value="2"/>
</dbReference>
<evidence type="ECO:0000256" key="4">
    <source>
        <dbReference type="SAM" id="Coils"/>
    </source>
</evidence>
<feature type="coiled-coil region" evidence="4">
    <location>
        <begin position="95"/>
        <end position="141"/>
    </location>
</feature>
<dbReference type="SMART" id="SM00740">
    <property type="entry name" value="PASTA"/>
    <property type="match status" value="2"/>
</dbReference>
<dbReference type="GO" id="GO:0005886">
    <property type="term" value="C:plasma membrane"/>
    <property type="evidence" value="ECO:0007669"/>
    <property type="project" value="TreeGrafter"/>
</dbReference>
<dbReference type="InterPro" id="IPR005543">
    <property type="entry name" value="PASTA_dom"/>
</dbReference>
<dbReference type="InterPro" id="IPR005311">
    <property type="entry name" value="PBP_dimer"/>
</dbReference>
<evidence type="ECO:0000256" key="3">
    <source>
        <dbReference type="ARBA" id="ARBA00023136"/>
    </source>
</evidence>
<dbReference type="GO" id="GO:0008658">
    <property type="term" value="F:penicillin binding"/>
    <property type="evidence" value="ECO:0007669"/>
    <property type="project" value="InterPro"/>
</dbReference>
<keyword evidence="4" id="KW-0175">Coiled coil</keyword>
<dbReference type="SUPFAM" id="SSF56519">
    <property type="entry name" value="Penicillin binding protein dimerisation domain"/>
    <property type="match status" value="1"/>
</dbReference>
<keyword evidence="5" id="KW-0812">Transmembrane</keyword>
<dbReference type="SUPFAM" id="SSF56601">
    <property type="entry name" value="beta-lactamase/transpeptidase-like"/>
    <property type="match status" value="1"/>
</dbReference>
<reference evidence="7" key="1">
    <citation type="submission" date="2020-10" db="EMBL/GenBank/DDBJ databases">
        <authorList>
            <person name="Gilroy R."/>
        </authorList>
    </citation>
    <scope>NUCLEOTIDE SEQUENCE</scope>
    <source>
        <strain evidence="7">13361</strain>
    </source>
</reference>
<dbReference type="InterPro" id="IPR012338">
    <property type="entry name" value="Beta-lactam/transpept-like"/>
</dbReference>
<proteinExistence type="inferred from homology"/>
<feature type="domain" description="PASTA" evidence="6">
    <location>
        <begin position="643"/>
        <end position="702"/>
    </location>
</feature>
<evidence type="ECO:0000259" key="6">
    <source>
        <dbReference type="PROSITE" id="PS51178"/>
    </source>
</evidence>
<dbReference type="AlphaFoldDB" id="A0A9D0Z312"/>
<evidence type="ECO:0000256" key="2">
    <source>
        <dbReference type="ARBA" id="ARBA00007171"/>
    </source>
</evidence>
<dbReference type="InterPro" id="IPR001460">
    <property type="entry name" value="PCN-bd_Tpept"/>
</dbReference>
<feature type="transmembrane region" description="Helical" evidence="5">
    <location>
        <begin position="20"/>
        <end position="40"/>
    </location>
</feature>
<dbReference type="Proteomes" id="UP000886796">
    <property type="component" value="Unassembled WGS sequence"/>
</dbReference>
<dbReference type="PANTHER" id="PTHR30627:SF1">
    <property type="entry name" value="PEPTIDOGLYCAN D,D-TRANSPEPTIDASE FTSI"/>
    <property type="match status" value="1"/>
</dbReference>
<protein>
    <submittedName>
        <fullName evidence="7">PASTA domain-containing protein</fullName>
    </submittedName>
</protein>
<evidence type="ECO:0000313" key="8">
    <source>
        <dbReference type="Proteomes" id="UP000886796"/>
    </source>
</evidence>
<comment type="subcellular location">
    <subcellularLocation>
        <location evidence="1">Membrane</location>
    </subcellularLocation>
</comment>
<feature type="domain" description="PASTA" evidence="6">
    <location>
        <begin position="705"/>
        <end position="770"/>
    </location>
</feature>
<evidence type="ECO:0000256" key="1">
    <source>
        <dbReference type="ARBA" id="ARBA00004370"/>
    </source>
</evidence>
<dbReference type="SUPFAM" id="SSF54184">
    <property type="entry name" value="Penicillin-binding protein 2x (pbp-2x), c-terminal domain"/>
    <property type="match status" value="1"/>
</dbReference>
<dbReference type="CDD" id="cd06576">
    <property type="entry name" value="PASTA_Pbp2x-like_1"/>
    <property type="match status" value="1"/>
</dbReference>
<dbReference type="GO" id="GO:0071555">
    <property type="term" value="P:cell wall organization"/>
    <property type="evidence" value="ECO:0007669"/>
    <property type="project" value="TreeGrafter"/>
</dbReference>
<dbReference type="Pfam" id="PF03793">
    <property type="entry name" value="PASTA"/>
    <property type="match status" value="2"/>
</dbReference>
<dbReference type="Pfam" id="PF03717">
    <property type="entry name" value="PBP_dimer"/>
    <property type="match status" value="1"/>
</dbReference>
<comment type="caution">
    <text evidence="7">The sequence shown here is derived from an EMBL/GenBank/DDBJ whole genome shotgun (WGS) entry which is preliminary data.</text>
</comment>
<name>A0A9D0Z312_9FIRM</name>
<gene>
    <name evidence="7" type="ORF">IAB74_03820</name>
</gene>
<reference evidence="7" key="2">
    <citation type="journal article" date="2021" name="PeerJ">
        <title>Extensive microbial diversity within the chicken gut microbiome revealed by metagenomics and culture.</title>
        <authorList>
            <person name="Gilroy R."/>
            <person name="Ravi A."/>
            <person name="Getino M."/>
            <person name="Pursley I."/>
            <person name="Horton D.L."/>
            <person name="Alikhan N.F."/>
            <person name="Baker D."/>
            <person name="Gharbi K."/>
            <person name="Hall N."/>
            <person name="Watson M."/>
            <person name="Adriaenssens E.M."/>
            <person name="Foster-Nyarko E."/>
            <person name="Jarju S."/>
            <person name="Secka A."/>
            <person name="Antonio M."/>
            <person name="Oren A."/>
            <person name="Chaudhuri R.R."/>
            <person name="La Ragione R."/>
            <person name="Hildebrand F."/>
            <person name="Pallen M.J."/>
        </authorList>
    </citation>
    <scope>NUCLEOTIDE SEQUENCE</scope>
    <source>
        <strain evidence="7">13361</strain>
    </source>
</reference>
<evidence type="ECO:0000313" key="7">
    <source>
        <dbReference type="EMBL" id="HIQ67621.1"/>
    </source>
</evidence>
<sequence>MARKKEYVRLRKDSGQHRRILVVGAVLGLLAFVPAALRLYSLMVTNFDFYQRLALENQSRVTRVMGDRGEIYDRNMNLLAGNESVENVYLAPLELNQSQADLQELSQTLGKLLEEDPAEILDKAENTKLRYQQIARNVDRETADAIRNYVNETGISGVHLEPTTQRYYPYGSLASQVIGFSNISGEGCEGVEAAYNSYLAGSLGQVITSKGNNEMEMPFSYEDFVEAGKGDSVILTIDATVQACLEKQMENAIARYDVQNGAFGMVMNAKTGEILAMATIGGYDPNNYLEIYDEEKALELEQLRLAYLQEPTGSESYEQKKEAYTQALHAAQLEQWRNRCISDGYEPGSTFKIMTMAAALDCGAITLDSSFFCGGAEQIPGRAQLLHCWRSAGHGSEKTPQALQNSCNIAFAHIALQLGGERFYEYVQKFGVLEKTGIDLAGESKGVFFDKSTVTDTEKWGTASLTSGSFGQTFKLTPLQLVRAVAAVVNGGNLLEPYIVQEVVDAQGNTVLYQEPTVIRQVISEETSKTMCQLLQSVVEEGTAKNAQVAGFSIGGKTGTSEKIDVFDENGQRVLDKIVSFVGIAPMDDPEYIVLVALDTPSRETGIYISGGVMAAPTVGAVMADILPYLGVERNFSPEEAAGREVILEDFTGMTVSDAQKKLKELGLTGQILGEDGVITDQIPGAGETIPGDSQVLLYCGQEPQERMVEVPDFYGLNRQQASDRAGELGLYILVTGNDSLSPQVVVTSQSLVAGTQVPVGTTIELQFADTQVSD</sequence>
<dbReference type="Gene3D" id="3.90.1310.10">
    <property type="entry name" value="Penicillin-binding protein 2a (Domain 2)"/>
    <property type="match status" value="1"/>
</dbReference>
<dbReference type="PANTHER" id="PTHR30627">
    <property type="entry name" value="PEPTIDOGLYCAN D,D-TRANSPEPTIDASE"/>
    <property type="match status" value="1"/>
</dbReference>
<dbReference type="Pfam" id="PF00905">
    <property type="entry name" value="Transpeptidase"/>
    <property type="match status" value="1"/>
</dbReference>
<evidence type="ECO:0000256" key="5">
    <source>
        <dbReference type="SAM" id="Phobius"/>
    </source>
</evidence>
<dbReference type="InterPro" id="IPR036138">
    <property type="entry name" value="PBP_dimer_sf"/>
</dbReference>
<keyword evidence="5" id="KW-1133">Transmembrane helix</keyword>
<comment type="similarity">
    <text evidence="2">Belongs to the transpeptidase family.</text>
</comment>
<dbReference type="Gene3D" id="3.40.710.10">
    <property type="entry name" value="DD-peptidase/beta-lactamase superfamily"/>
    <property type="match status" value="1"/>
</dbReference>
<dbReference type="PROSITE" id="PS51178">
    <property type="entry name" value="PASTA"/>
    <property type="match status" value="2"/>
</dbReference>
<organism evidence="7 8">
    <name type="scientific">Candidatus Faecousia excrementigallinarum</name>
    <dbReference type="NCBI Taxonomy" id="2840806"/>
    <lineage>
        <taxon>Bacteria</taxon>
        <taxon>Bacillati</taxon>
        <taxon>Bacillota</taxon>
        <taxon>Clostridia</taxon>
        <taxon>Eubacteriales</taxon>
        <taxon>Oscillospiraceae</taxon>
        <taxon>Faecousia</taxon>
    </lineage>
</organism>
<dbReference type="EMBL" id="DVFK01000057">
    <property type="protein sequence ID" value="HIQ67621.1"/>
    <property type="molecule type" value="Genomic_DNA"/>
</dbReference>
<dbReference type="InterPro" id="IPR050515">
    <property type="entry name" value="Beta-lactam/transpept"/>
</dbReference>
<keyword evidence="3 5" id="KW-0472">Membrane</keyword>
<accession>A0A9D0Z312</accession>